<proteinExistence type="predicted"/>
<dbReference type="AlphaFoldDB" id="A0A140DXP3"/>
<reference evidence="1 2" key="1">
    <citation type="journal article" date="2016" name="Gut Pathog.">
        <title>Whole genome sequencing of "Faecalibaculum rodentium" ALO17, isolated from C57BL/6J laboratory mouse feces.</title>
        <authorList>
            <person name="Lim S."/>
            <person name="Chang D.H."/>
            <person name="Ahn S."/>
            <person name="Kim B.C."/>
        </authorList>
    </citation>
    <scope>NUCLEOTIDE SEQUENCE [LARGE SCALE GENOMIC DNA]</scope>
    <source>
        <strain evidence="1 2">Alo17</strain>
    </source>
</reference>
<accession>A0A140DXP3</accession>
<sequence length="45" mass="4928">MPTVKSRRLPLSCRSRRLSLCQKKNNDMAMTGKVSEKSGTGLTGC</sequence>
<organism evidence="1 2">
    <name type="scientific">Faecalibaculum rodentium</name>
    <dbReference type="NCBI Taxonomy" id="1702221"/>
    <lineage>
        <taxon>Bacteria</taxon>
        <taxon>Bacillati</taxon>
        <taxon>Bacillota</taxon>
        <taxon>Erysipelotrichia</taxon>
        <taxon>Erysipelotrichales</taxon>
        <taxon>Erysipelotrichaceae</taxon>
        <taxon>Faecalibaculum</taxon>
    </lineage>
</organism>
<evidence type="ECO:0000313" key="2">
    <source>
        <dbReference type="Proteomes" id="UP000069771"/>
    </source>
</evidence>
<protein>
    <submittedName>
        <fullName evidence="1">Uncharacterized protein</fullName>
    </submittedName>
</protein>
<keyword evidence="2" id="KW-1185">Reference proteome</keyword>
<gene>
    <name evidence="1" type="ORF">AALO17_22860</name>
</gene>
<name>A0A140DXP3_9FIRM</name>
<dbReference type="Proteomes" id="UP000069771">
    <property type="component" value="Chromosome"/>
</dbReference>
<dbReference type="EMBL" id="CP011391">
    <property type="protein sequence ID" value="AMK55420.1"/>
    <property type="molecule type" value="Genomic_DNA"/>
</dbReference>
<dbReference type="KEGG" id="fro:AALO17_22860"/>
<evidence type="ECO:0000313" key="1">
    <source>
        <dbReference type="EMBL" id="AMK55420.1"/>
    </source>
</evidence>